<evidence type="ECO:0000313" key="3">
    <source>
        <dbReference type="Proteomes" id="UP000036923"/>
    </source>
</evidence>
<name>A0A0L6JLD5_9FIRM</name>
<dbReference type="Pfam" id="PF07791">
    <property type="entry name" value="Imm11"/>
    <property type="match status" value="1"/>
</dbReference>
<evidence type="ECO:0000259" key="1">
    <source>
        <dbReference type="Pfam" id="PF07791"/>
    </source>
</evidence>
<proteinExistence type="predicted"/>
<dbReference type="EMBL" id="LGTC01000001">
    <property type="protein sequence ID" value="KNY26560.1"/>
    <property type="molecule type" value="Genomic_DNA"/>
</dbReference>
<dbReference type="eggNOG" id="ENOG502ZXAR">
    <property type="taxonomic scope" value="Bacteria"/>
</dbReference>
<protein>
    <recommendedName>
        <fullName evidence="1">Immunity MXAN-0049 protein domain-containing protein</fullName>
    </recommendedName>
</protein>
<organism evidence="2 3">
    <name type="scientific">Pseudobacteroides cellulosolvens ATCC 35603 = DSM 2933</name>
    <dbReference type="NCBI Taxonomy" id="398512"/>
    <lineage>
        <taxon>Bacteria</taxon>
        <taxon>Bacillati</taxon>
        <taxon>Bacillota</taxon>
        <taxon>Clostridia</taxon>
        <taxon>Eubacteriales</taxon>
        <taxon>Oscillospiraceae</taxon>
        <taxon>Pseudobacteroides</taxon>
    </lineage>
</organism>
<sequence length="183" mass="21531">MKKFYTIESDFMAQDYKIRLGRLPDSINKRAFLLDEWQYIDDSRVFLQYEKVGSSLPDVYTYNVPLVSSKFKEVLDDAGITNCFFKPVCLFENKEDIAEYYLMLVEPLDCVIWDKSQHTEDCGLRKITGGFEIDQNKVGNFRIFKIKDVLNRFWIIDEHLKVRLEEAGINAARILEIGEYWGL</sequence>
<feature type="domain" description="Immunity MXAN-0049 protein" evidence="1">
    <location>
        <begin position="56"/>
        <end position="171"/>
    </location>
</feature>
<reference evidence="3" key="1">
    <citation type="submission" date="2015-07" db="EMBL/GenBank/DDBJ databases">
        <title>Near-Complete Genome Sequence of the Cellulolytic Bacterium Bacteroides (Pseudobacteroides) cellulosolvens ATCC 35603.</title>
        <authorList>
            <person name="Dassa B."/>
            <person name="Utturkar S.M."/>
            <person name="Klingeman D.M."/>
            <person name="Hurt R.A."/>
            <person name="Keller M."/>
            <person name="Xu J."/>
            <person name="Reddy Y.H.K."/>
            <person name="Borovok I."/>
            <person name="Grinberg I.R."/>
            <person name="Lamed R."/>
            <person name="Zhivin O."/>
            <person name="Bayer E.A."/>
            <person name="Brown S.D."/>
        </authorList>
    </citation>
    <scope>NUCLEOTIDE SEQUENCE [LARGE SCALE GENOMIC DNA]</scope>
    <source>
        <strain evidence="3">DSM 2933</strain>
    </source>
</reference>
<comment type="caution">
    <text evidence="2">The sequence shown here is derived from an EMBL/GenBank/DDBJ whole genome shotgun (WGS) entry which is preliminary data.</text>
</comment>
<dbReference type="AlphaFoldDB" id="A0A0L6JLD5"/>
<dbReference type="STRING" id="398512.Bccel_1825"/>
<accession>A0A0L6JLD5</accession>
<dbReference type="InterPro" id="IPR012433">
    <property type="entry name" value="Imm11"/>
</dbReference>
<dbReference type="OrthoDB" id="2087292at2"/>
<dbReference type="Proteomes" id="UP000036923">
    <property type="component" value="Unassembled WGS sequence"/>
</dbReference>
<keyword evidence="3" id="KW-1185">Reference proteome</keyword>
<evidence type="ECO:0000313" key="2">
    <source>
        <dbReference type="EMBL" id="KNY26560.1"/>
    </source>
</evidence>
<gene>
    <name evidence="2" type="ORF">Bccel_1825</name>
</gene>
<dbReference type="RefSeq" id="WP_036937956.1">
    <property type="nucleotide sequence ID" value="NZ_JQKC01000006.1"/>
</dbReference>